<dbReference type="InterPro" id="IPR006612">
    <property type="entry name" value="THAP_Znf"/>
</dbReference>
<dbReference type="Pfam" id="PF05485">
    <property type="entry name" value="THAP"/>
    <property type="match status" value="1"/>
</dbReference>
<gene>
    <name evidence="15" type="primary">LOC113494250</name>
</gene>
<dbReference type="InParanoid" id="A0A7E5VJ35"/>
<evidence type="ECO:0000256" key="10">
    <source>
        <dbReference type="ARBA" id="ARBA00023242"/>
    </source>
</evidence>
<dbReference type="SMART" id="SM00692">
    <property type="entry name" value="DM3"/>
    <property type="match status" value="1"/>
</dbReference>
<dbReference type="AlphaFoldDB" id="A0A7E5VJ35"/>
<dbReference type="PANTHER" id="PTHR46600">
    <property type="entry name" value="THAP DOMAIN-CONTAINING"/>
    <property type="match status" value="1"/>
</dbReference>
<dbReference type="SMART" id="SM00980">
    <property type="entry name" value="THAP"/>
    <property type="match status" value="1"/>
</dbReference>
<keyword evidence="5" id="KW-0862">Zinc</keyword>
<evidence type="ECO:0000256" key="5">
    <source>
        <dbReference type="ARBA" id="ARBA00022833"/>
    </source>
</evidence>
<keyword evidence="3" id="KW-0479">Metal-binding</keyword>
<name>A0A7E5VJ35_TRINI</name>
<dbReference type="Gene3D" id="6.20.210.20">
    <property type="entry name" value="THAP domain"/>
    <property type="match status" value="1"/>
</dbReference>
<organism evidence="14 15">
    <name type="scientific">Trichoplusia ni</name>
    <name type="common">Cabbage looper</name>
    <dbReference type="NCBI Taxonomy" id="7111"/>
    <lineage>
        <taxon>Eukaryota</taxon>
        <taxon>Metazoa</taxon>
        <taxon>Ecdysozoa</taxon>
        <taxon>Arthropoda</taxon>
        <taxon>Hexapoda</taxon>
        <taxon>Insecta</taxon>
        <taxon>Pterygota</taxon>
        <taxon>Neoptera</taxon>
        <taxon>Endopterygota</taxon>
        <taxon>Lepidoptera</taxon>
        <taxon>Glossata</taxon>
        <taxon>Ditrysia</taxon>
        <taxon>Noctuoidea</taxon>
        <taxon>Noctuidae</taxon>
        <taxon>Plusiinae</taxon>
        <taxon>Trichoplusia</taxon>
    </lineage>
</organism>
<dbReference type="GO" id="GO:0008270">
    <property type="term" value="F:zinc ion binding"/>
    <property type="evidence" value="ECO:0007669"/>
    <property type="project" value="UniProtKB-KW"/>
</dbReference>
<keyword evidence="9" id="KW-0804">Transcription</keyword>
<keyword evidence="10" id="KW-0539">Nucleus</keyword>
<dbReference type="GeneID" id="113494250"/>
<comment type="subcellular location">
    <subcellularLocation>
        <location evidence="1">Nucleus</location>
        <location evidence="1">Nucleoplasm</location>
    </subcellularLocation>
</comment>
<keyword evidence="4 12" id="KW-0863">Zinc-finger</keyword>
<evidence type="ECO:0000256" key="8">
    <source>
        <dbReference type="ARBA" id="ARBA00023125"/>
    </source>
</evidence>
<dbReference type="GO" id="GO:0043565">
    <property type="term" value="F:sequence-specific DNA binding"/>
    <property type="evidence" value="ECO:0007669"/>
    <property type="project" value="InterPro"/>
</dbReference>
<dbReference type="InterPro" id="IPR026516">
    <property type="entry name" value="THAP1/10"/>
</dbReference>
<dbReference type="Proteomes" id="UP000322000">
    <property type="component" value="Chromosome 5"/>
</dbReference>
<keyword evidence="7" id="KW-0175">Coiled coil</keyword>
<dbReference type="OrthoDB" id="5982876at2759"/>
<evidence type="ECO:0000313" key="15">
    <source>
        <dbReference type="RefSeq" id="XP_026728310.1"/>
    </source>
</evidence>
<dbReference type="SUPFAM" id="SSF57716">
    <property type="entry name" value="Glucocorticoid receptor-like (DNA-binding domain)"/>
    <property type="match status" value="1"/>
</dbReference>
<evidence type="ECO:0000256" key="12">
    <source>
        <dbReference type="PROSITE-ProRule" id="PRU00309"/>
    </source>
</evidence>
<evidence type="ECO:0000259" key="13">
    <source>
        <dbReference type="PROSITE" id="PS50950"/>
    </source>
</evidence>
<evidence type="ECO:0000256" key="11">
    <source>
        <dbReference type="ARBA" id="ARBA00023306"/>
    </source>
</evidence>
<evidence type="ECO:0000256" key="9">
    <source>
        <dbReference type="ARBA" id="ARBA00023163"/>
    </source>
</evidence>
<keyword evidence="6" id="KW-0805">Transcription regulation</keyword>
<accession>A0A7E5VJ35</accession>
<evidence type="ECO:0000256" key="2">
    <source>
        <dbReference type="ARBA" id="ARBA00006177"/>
    </source>
</evidence>
<keyword evidence="8 12" id="KW-0238">DNA-binding</keyword>
<evidence type="ECO:0000256" key="3">
    <source>
        <dbReference type="ARBA" id="ARBA00022723"/>
    </source>
</evidence>
<proteinExistence type="inferred from homology"/>
<dbReference type="KEGG" id="tnl:113494250"/>
<dbReference type="GO" id="GO:0005654">
    <property type="term" value="C:nucleoplasm"/>
    <property type="evidence" value="ECO:0007669"/>
    <property type="project" value="UniProtKB-SubCell"/>
</dbReference>
<evidence type="ECO:0000256" key="4">
    <source>
        <dbReference type="ARBA" id="ARBA00022771"/>
    </source>
</evidence>
<evidence type="ECO:0000256" key="1">
    <source>
        <dbReference type="ARBA" id="ARBA00004642"/>
    </source>
</evidence>
<keyword evidence="14" id="KW-1185">Reference proteome</keyword>
<evidence type="ECO:0000256" key="7">
    <source>
        <dbReference type="ARBA" id="ARBA00023054"/>
    </source>
</evidence>
<dbReference type="PANTHER" id="PTHR46600:SF1">
    <property type="entry name" value="THAP DOMAIN-CONTAINING PROTEIN 1"/>
    <property type="match status" value="1"/>
</dbReference>
<dbReference type="RefSeq" id="XP_026728310.1">
    <property type="nucleotide sequence ID" value="XM_026872509.1"/>
</dbReference>
<sequence length="247" mass="28567">MPSCSVLTCNVRVADFSEDNGLRFHKFPTDDDLRKRWIESTGRRNWKPNKNSFICSKHFRDTDYFIKRSGQRYLKNGAIPCEYIVYANLFPEHFPVPSPDVAEEPEPVPVEHAACPEEKVDADLDDSSDSDDEIVGWDQLQDLVNCAEGLSNQNAAMNPAFREIKRYATKRKSHTRKDYLLAAAKVNAASAQYLTCPHLSETQKLRIKNGLQHEILIKMTLKQWKFKRIWRYVYLAITGMHRGQMSR</sequence>
<keyword evidence="11" id="KW-0131">Cell cycle</keyword>
<comment type="similarity">
    <text evidence="2">Belongs to the THAP1 family.</text>
</comment>
<reference evidence="15" key="1">
    <citation type="submission" date="2025-08" db="UniProtKB">
        <authorList>
            <consortium name="RefSeq"/>
        </authorList>
    </citation>
    <scope>IDENTIFICATION</scope>
</reference>
<dbReference type="PROSITE" id="PS50950">
    <property type="entry name" value="ZF_THAP"/>
    <property type="match status" value="1"/>
</dbReference>
<evidence type="ECO:0000313" key="14">
    <source>
        <dbReference type="Proteomes" id="UP000322000"/>
    </source>
</evidence>
<feature type="domain" description="THAP-type" evidence="13">
    <location>
        <begin position="1"/>
        <end position="83"/>
    </location>
</feature>
<protein>
    <submittedName>
        <fullName evidence="15">THAP domain-containing protein 3-like isoform X1</fullName>
    </submittedName>
</protein>
<dbReference type="InterPro" id="IPR038441">
    <property type="entry name" value="THAP_Znf_sf"/>
</dbReference>
<evidence type="ECO:0000256" key="6">
    <source>
        <dbReference type="ARBA" id="ARBA00023015"/>
    </source>
</evidence>